<accession>A0ABM8DW15</accession>
<proteinExistence type="predicted"/>
<evidence type="ECO:0000313" key="3">
    <source>
        <dbReference type="Proteomes" id="UP001317779"/>
    </source>
</evidence>
<protein>
    <submittedName>
        <fullName evidence="2">ABC transporter permease</fullName>
    </submittedName>
</protein>
<organism evidence="2 3">
    <name type="scientific">Microbacterium terricola</name>
    <dbReference type="NCBI Taxonomy" id="344163"/>
    <lineage>
        <taxon>Bacteria</taxon>
        <taxon>Bacillati</taxon>
        <taxon>Actinomycetota</taxon>
        <taxon>Actinomycetes</taxon>
        <taxon>Micrococcales</taxon>
        <taxon>Microbacteriaceae</taxon>
        <taxon>Microbacterium</taxon>
    </lineage>
</organism>
<name>A0ABM8DW15_9MICO</name>
<keyword evidence="1" id="KW-0812">Transmembrane</keyword>
<feature type="transmembrane region" description="Helical" evidence="1">
    <location>
        <begin position="314"/>
        <end position="334"/>
    </location>
</feature>
<keyword evidence="3" id="KW-1185">Reference proteome</keyword>
<feature type="transmembrane region" description="Helical" evidence="1">
    <location>
        <begin position="178"/>
        <end position="199"/>
    </location>
</feature>
<feature type="transmembrane region" description="Helical" evidence="1">
    <location>
        <begin position="21"/>
        <end position="47"/>
    </location>
</feature>
<dbReference type="EMBL" id="AP027141">
    <property type="protein sequence ID" value="BDV29834.1"/>
    <property type="molecule type" value="Genomic_DNA"/>
</dbReference>
<dbReference type="RefSeq" id="WP_263796326.1">
    <property type="nucleotide sequence ID" value="NZ_AP027141.1"/>
</dbReference>
<gene>
    <name evidence="2" type="ORF">Microterr_04940</name>
</gene>
<feature type="transmembrane region" description="Helical" evidence="1">
    <location>
        <begin position="59"/>
        <end position="78"/>
    </location>
</feature>
<feature type="transmembrane region" description="Helical" evidence="1">
    <location>
        <begin position="142"/>
        <end position="166"/>
    </location>
</feature>
<reference evidence="2 3" key="1">
    <citation type="submission" date="2022-12" db="EMBL/GenBank/DDBJ databases">
        <title>Microbacterium terricola strain KV-448 chromosome, complete genome.</title>
        <authorList>
            <person name="Oshima T."/>
            <person name="Moriya T."/>
            <person name="Bessho Y."/>
        </authorList>
    </citation>
    <scope>NUCLEOTIDE SEQUENCE [LARGE SCALE GENOMIC DNA]</scope>
    <source>
        <strain evidence="2 3">KV-448</strain>
    </source>
</reference>
<sequence length="350" mass="37054">MNLGRIGTLVRLDLVQRTRSVAWYVLLGVFAVILLLVTLLAFLVWGVNGIAGGTGGGGVYSTVVYMVLLLVVLVSPTLSGNAINGERDAATLAPVQVTLATTGEIIAAKFAAAWLTGVSFVVVAVPFLLISTLDGGVPPLTVLVSLLVLLVEIAVVAAIGVGFSGVLARPLFSVASTYLVVAALVIGTLIAFGLSGAAITSPYTSTYRGANYDAQGAVDDCLEWETSTYDVPRYDKVWWMLALNPFVILADAVPMTYDAHGNPDNLFSQIKFGVRSLQLEPDLESTWDDCNPGANEDYESPDAAEVVASTLPSWFVGLGLQLLLAAGLLWWAWVRTRTPARTLPPGTRIA</sequence>
<evidence type="ECO:0000313" key="2">
    <source>
        <dbReference type="EMBL" id="BDV29834.1"/>
    </source>
</evidence>
<keyword evidence="1" id="KW-1133">Transmembrane helix</keyword>
<evidence type="ECO:0000256" key="1">
    <source>
        <dbReference type="SAM" id="Phobius"/>
    </source>
</evidence>
<keyword evidence="1" id="KW-0472">Membrane</keyword>
<dbReference type="Proteomes" id="UP001317779">
    <property type="component" value="Chromosome"/>
</dbReference>
<feature type="transmembrane region" description="Helical" evidence="1">
    <location>
        <begin position="110"/>
        <end position="130"/>
    </location>
</feature>